<dbReference type="PROSITE" id="PS51819">
    <property type="entry name" value="VOC"/>
    <property type="match status" value="1"/>
</dbReference>
<dbReference type="Gene3D" id="3.10.180.10">
    <property type="entry name" value="2,3-Dihydroxybiphenyl 1,2-Dioxygenase, domain 1"/>
    <property type="match status" value="1"/>
</dbReference>
<gene>
    <name evidence="2" type="ORF">O4U47_23975</name>
</gene>
<dbReference type="PANTHER" id="PTHR33993:SF1">
    <property type="entry name" value="GLYOXALASE FAMILY PROTEIN"/>
    <property type="match status" value="1"/>
</dbReference>
<evidence type="ECO:0000259" key="1">
    <source>
        <dbReference type="PROSITE" id="PS51819"/>
    </source>
</evidence>
<dbReference type="RefSeq" id="WP_270680216.1">
    <property type="nucleotide sequence ID" value="NZ_JAQFWP010000058.1"/>
</dbReference>
<dbReference type="SUPFAM" id="SSF54593">
    <property type="entry name" value="Glyoxalase/Bleomycin resistance protein/Dihydroxybiphenyl dioxygenase"/>
    <property type="match status" value="1"/>
</dbReference>
<name>A0ABT4TTK6_9ACTN</name>
<dbReference type="InterPro" id="IPR004360">
    <property type="entry name" value="Glyas_Fos-R_dOase_dom"/>
</dbReference>
<dbReference type="InterPro" id="IPR052164">
    <property type="entry name" value="Anthracycline_SecMetBiosynth"/>
</dbReference>
<sequence>MNRHHRIDYIEFGVTDLPAAKRFYGAAFGWEFTDYGDAYAGIKGADGGPEAGGLARVDAVEPGGPLVIVYSDDLEASRAAVEAAGGTVTTEPFAFPGGRRFHFADPAGNVLAVWTQAA</sequence>
<evidence type="ECO:0000313" key="2">
    <source>
        <dbReference type="EMBL" id="MDA2807589.1"/>
    </source>
</evidence>
<dbReference type="PANTHER" id="PTHR33993">
    <property type="entry name" value="GLYOXALASE-RELATED"/>
    <property type="match status" value="1"/>
</dbReference>
<dbReference type="InterPro" id="IPR037523">
    <property type="entry name" value="VOC_core"/>
</dbReference>
<proteinExistence type="predicted"/>
<protein>
    <submittedName>
        <fullName evidence="2">VOC family protein</fullName>
    </submittedName>
</protein>
<accession>A0ABT4TTK6</accession>
<evidence type="ECO:0000313" key="3">
    <source>
        <dbReference type="Proteomes" id="UP001165685"/>
    </source>
</evidence>
<dbReference type="CDD" id="cd07247">
    <property type="entry name" value="SgaA_N_like"/>
    <property type="match status" value="1"/>
</dbReference>
<keyword evidence="3" id="KW-1185">Reference proteome</keyword>
<dbReference type="EMBL" id="JAQFWP010000058">
    <property type="protein sequence ID" value="MDA2807589.1"/>
    <property type="molecule type" value="Genomic_DNA"/>
</dbReference>
<reference evidence="2" key="1">
    <citation type="submission" date="2023-01" db="EMBL/GenBank/DDBJ databases">
        <title>Draft genome sequence of Nocardiopsis sp. LSu2-4 isolated from halophytes.</title>
        <authorList>
            <person name="Duangmal K."/>
            <person name="Chantavorakit T."/>
        </authorList>
    </citation>
    <scope>NUCLEOTIDE SEQUENCE</scope>
    <source>
        <strain evidence="2">LSu2-4</strain>
    </source>
</reference>
<organism evidence="2 3">
    <name type="scientific">Nocardiopsis suaedae</name>
    <dbReference type="NCBI Taxonomy" id="3018444"/>
    <lineage>
        <taxon>Bacteria</taxon>
        <taxon>Bacillati</taxon>
        <taxon>Actinomycetota</taxon>
        <taxon>Actinomycetes</taxon>
        <taxon>Streptosporangiales</taxon>
        <taxon>Nocardiopsidaceae</taxon>
        <taxon>Nocardiopsis</taxon>
    </lineage>
</organism>
<dbReference type="Proteomes" id="UP001165685">
    <property type="component" value="Unassembled WGS sequence"/>
</dbReference>
<comment type="caution">
    <text evidence="2">The sequence shown here is derived from an EMBL/GenBank/DDBJ whole genome shotgun (WGS) entry which is preliminary data.</text>
</comment>
<dbReference type="InterPro" id="IPR029068">
    <property type="entry name" value="Glyas_Bleomycin-R_OHBP_Dase"/>
</dbReference>
<dbReference type="Pfam" id="PF00903">
    <property type="entry name" value="Glyoxalase"/>
    <property type="match status" value="1"/>
</dbReference>
<feature type="domain" description="VOC" evidence="1">
    <location>
        <begin position="6"/>
        <end position="116"/>
    </location>
</feature>